<protein>
    <submittedName>
        <fullName evidence="2">Uncharacterized protein</fullName>
    </submittedName>
</protein>
<name>A0A315W1G2_GAMAF</name>
<feature type="region of interest" description="Disordered" evidence="1">
    <location>
        <begin position="55"/>
        <end position="88"/>
    </location>
</feature>
<evidence type="ECO:0000313" key="2">
    <source>
        <dbReference type="EMBL" id="PWA29371.1"/>
    </source>
</evidence>
<gene>
    <name evidence="2" type="ORF">CCH79_00014058</name>
</gene>
<organism evidence="2 3">
    <name type="scientific">Gambusia affinis</name>
    <name type="common">Western mosquitofish</name>
    <name type="synonym">Heterandria affinis</name>
    <dbReference type="NCBI Taxonomy" id="33528"/>
    <lineage>
        <taxon>Eukaryota</taxon>
        <taxon>Metazoa</taxon>
        <taxon>Chordata</taxon>
        <taxon>Craniata</taxon>
        <taxon>Vertebrata</taxon>
        <taxon>Euteleostomi</taxon>
        <taxon>Actinopterygii</taxon>
        <taxon>Neopterygii</taxon>
        <taxon>Teleostei</taxon>
        <taxon>Neoteleostei</taxon>
        <taxon>Acanthomorphata</taxon>
        <taxon>Ovalentaria</taxon>
        <taxon>Atherinomorphae</taxon>
        <taxon>Cyprinodontiformes</taxon>
        <taxon>Poeciliidae</taxon>
        <taxon>Poeciliinae</taxon>
        <taxon>Gambusia</taxon>
    </lineage>
</organism>
<evidence type="ECO:0000256" key="1">
    <source>
        <dbReference type="SAM" id="MobiDB-lite"/>
    </source>
</evidence>
<proteinExistence type="predicted"/>
<feature type="compositionally biased region" description="Gly residues" evidence="1">
    <location>
        <begin position="76"/>
        <end position="88"/>
    </location>
</feature>
<accession>A0A315W1G2</accession>
<evidence type="ECO:0000313" key="3">
    <source>
        <dbReference type="Proteomes" id="UP000250572"/>
    </source>
</evidence>
<comment type="caution">
    <text evidence="2">The sequence shown here is derived from an EMBL/GenBank/DDBJ whole genome shotgun (WGS) entry which is preliminary data.</text>
</comment>
<sequence length="88" mass="9318">MALTVVGPVLMNDLTFLSINPRKQHSDQTPPPVTAPVVKRHIHCYLHEVFSCCTSNSPAERESPRAESEGRDAAKAGGGGGGGRSFTS</sequence>
<reference evidence="2 3" key="1">
    <citation type="journal article" date="2018" name="G3 (Bethesda)">
        <title>A High-Quality Reference Genome for the Invasive Mosquitofish Gambusia affinis Using a Chicago Library.</title>
        <authorList>
            <person name="Hoffberg S.L."/>
            <person name="Troendle N.J."/>
            <person name="Glenn T.C."/>
            <person name="Mahmud O."/>
            <person name="Louha S."/>
            <person name="Chalopin D."/>
            <person name="Bennetzen J.L."/>
            <person name="Mauricio R."/>
        </authorList>
    </citation>
    <scope>NUCLEOTIDE SEQUENCE [LARGE SCALE GENOMIC DNA]</scope>
    <source>
        <strain evidence="2">NE01/NJP1002.9</strain>
        <tissue evidence="2">Muscle</tissue>
    </source>
</reference>
<dbReference type="EMBL" id="NHOQ01000621">
    <property type="protein sequence ID" value="PWA29371.1"/>
    <property type="molecule type" value="Genomic_DNA"/>
</dbReference>
<dbReference type="Proteomes" id="UP000250572">
    <property type="component" value="Unassembled WGS sequence"/>
</dbReference>
<dbReference type="AlphaFoldDB" id="A0A315W1G2"/>
<keyword evidence="3" id="KW-1185">Reference proteome</keyword>
<feature type="compositionally biased region" description="Basic and acidic residues" evidence="1">
    <location>
        <begin position="59"/>
        <end position="74"/>
    </location>
</feature>